<accession>A0A6J4R6D5</accession>
<feature type="non-terminal residue" evidence="2">
    <location>
        <position position="30"/>
    </location>
</feature>
<sequence length="30" mass="2997">APAACGRCRDADAFPRAPFPDPGGQLAPDG</sequence>
<reference evidence="2" key="1">
    <citation type="submission" date="2020-02" db="EMBL/GenBank/DDBJ databases">
        <authorList>
            <person name="Meier V. D."/>
        </authorList>
    </citation>
    <scope>NUCLEOTIDE SEQUENCE</scope>
    <source>
        <strain evidence="2">AVDCRST_MAG12</strain>
    </source>
</reference>
<dbReference type="EMBL" id="CADCVK010000032">
    <property type="protein sequence ID" value="CAA9465395.1"/>
    <property type="molecule type" value="Genomic_DNA"/>
</dbReference>
<name>A0A6J4R6D5_9ACTN</name>
<feature type="region of interest" description="Disordered" evidence="1">
    <location>
        <begin position="1"/>
        <end position="30"/>
    </location>
</feature>
<protein>
    <submittedName>
        <fullName evidence="2">Uncharacterized protein</fullName>
    </submittedName>
</protein>
<evidence type="ECO:0000313" key="2">
    <source>
        <dbReference type="EMBL" id="CAA9465395.1"/>
    </source>
</evidence>
<organism evidence="2">
    <name type="scientific">uncultured Rubrobacteraceae bacterium</name>
    <dbReference type="NCBI Taxonomy" id="349277"/>
    <lineage>
        <taxon>Bacteria</taxon>
        <taxon>Bacillati</taxon>
        <taxon>Actinomycetota</taxon>
        <taxon>Rubrobacteria</taxon>
        <taxon>Rubrobacterales</taxon>
        <taxon>Rubrobacteraceae</taxon>
        <taxon>environmental samples</taxon>
    </lineage>
</organism>
<evidence type="ECO:0000256" key="1">
    <source>
        <dbReference type="SAM" id="MobiDB-lite"/>
    </source>
</evidence>
<proteinExistence type="predicted"/>
<dbReference type="AlphaFoldDB" id="A0A6J4R6D5"/>
<feature type="non-terminal residue" evidence="2">
    <location>
        <position position="1"/>
    </location>
</feature>
<gene>
    <name evidence="2" type="ORF">AVDCRST_MAG12-252</name>
</gene>